<dbReference type="EMBL" id="JARKIE010000059">
    <property type="protein sequence ID" value="KAJ7691255.1"/>
    <property type="molecule type" value="Genomic_DNA"/>
</dbReference>
<name>A0AAD7GEV8_MYCRO</name>
<dbReference type="Proteomes" id="UP001221757">
    <property type="component" value="Unassembled WGS sequence"/>
</dbReference>
<organism evidence="1 2">
    <name type="scientific">Mycena rosella</name>
    <name type="common">Pink bonnet</name>
    <name type="synonym">Agaricus rosellus</name>
    <dbReference type="NCBI Taxonomy" id="1033263"/>
    <lineage>
        <taxon>Eukaryota</taxon>
        <taxon>Fungi</taxon>
        <taxon>Dikarya</taxon>
        <taxon>Basidiomycota</taxon>
        <taxon>Agaricomycotina</taxon>
        <taxon>Agaricomycetes</taxon>
        <taxon>Agaricomycetidae</taxon>
        <taxon>Agaricales</taxon>
        <taxon>Marasmiineae</taxon>
        <taxon>Mycenaceae</taxon>
        <taxon>Mycena</taxon>
    </lineage>
</organism>
<protein>
    <submittedName>
        <fullName evidence="1">Uncharacterized protein</fullName>
    </submittedName>
</protein>
<reference evidence="1" key="1">
    <citation type="submission" date="2023-03" db="EMBL/GenBank/DDBJ databases">
        <title>Massive genome expansion in bonnet fungi (Mycena s.s.) driven by repeated elements and novel gene families across ecological guilds.</title>
        <authorList>
            <consortium name="Lawrence Berkeley National Laboratory"/>
            <person name="Harder C.B."/>
            <person name="Miyauchi S."/>
            <person name="Viragh M."/>
            <person name="Kuo A."/>
            <person name="Thoen E."/>
            <person name="Andreopoulos B."/>
            <person name="Lu D."/>
            <person name="Skrede I."/>
            <person name="Drula E."/>
            <person name="Henrissat B."/>
            <person name="Morin E."/>
            <person name="Kohler A."/>
            <person name="Barry K."/>
            <person name="LaButti K."/>
            <person name="Morin E."/>
            <person name="Salamov A."/>
            <person name="Lipzen A."/>
            <person name="Mereny Z."/>
            <person name="Hegedus B."/>
            <person name="Baldrian P."/>
            <person name="Stursova M."/>
            <person name="Weitz H."/>
            <person name="Taylor A."/>
            <person name="Grigoriev I.V."/>
            <person name="Nagy L.G."/>
            <person name="Martin F."/>
            <person name="Kauserud H."/>
        </authorList>
    </citation>
    <scope>NUCLEOTIDE SEQUENCE</scope>
    <source>
        <strain evidence="1">CBHHK067</strain>
    </source>
</reference>
<evidence type="ECO:0000313" key="1">
    <source>
        <dbReference type="EMBL" id="KAJ7691255.1"/>
    </source>
</evidence>
<comment type="caution">
    <text evidence="1">The sequence shown here is derived from an EMBL/GenBank/DDBJ whole genome shotgun (WGS) entry which is preliminary data.</text>
</comment>
<evidence type="ECO:0000313" key="2">
    <source>
        <dbReference type="Proteomes" id="UP001221757"/>
    </source>
</evidence>
<keyword evidence="2" id="KW-1185">Reference proteome</keyword>
<sequence>MADKLEVGEEIWERHWDDPTLKLRRLPEPVSAILLARECDAPEILPFAFLHLLRLPLATSIDWRWLARG</sequence>
<accession>A0AAD7GEV8</accession>
<gene>
    <name evidence="1" type="ORF">B0H17DRAFT_1201124</name>
</gene>
<dbReference type="AlphaFoldDB" id="A0AAD7GEV8"/>
<proteinExistence type="predicted"/>